<dbReference type="EMBL" id="CP033932">
    <property type="protein sequence ID" value="AZB25982.1"/>
    <property type="molecule type" value="Genomic_DNA"/>
</dbReference>
<evidence type="ECO:0000313" key="1">
    <source>
        <dbReference type="EMBL" id="AZB25982.1"/>
    </source>
</evidence>
<dbReference type="AlphaFoldDB" id="A0A3G6T9R7"/>
<evidence type="ECO:0000313" key="2">
    <source>
        <dbReference type="Proteomes" id="UP000271193"/>
    </source>
</evidence>
<name>A0A3G6T9R7_9FLAO</name>
<dbReference type="KEGG" id="cben:EG339_16000"/>
<accession>A0A3G6T9R7</accession>
<protein>
    <submittedName>
        <fullName evidence="1">Uncharacterized protein</fullName>
    </submittedName>
</protein>
<organism evidence="1 2">
    <name type="scientific">Chryseobacterium bernardetii</name>
    <dbReference type="NCBI Taxonomy" id="1241978"/>
    <lineage>
        <taxon>Bacteria</taxon>
        <taxon>Pseudomonadati</taxon>
        <taxon>Bacteroidota</taxon>
        <taxon>Flavobacteriia</taxon>
        <taxon>Flavobacteriales</taxon>
        <taxon>Weeksellaceae</taxon>
        <taxon>Chryseobacterium group</taxon>
        <taxon>Chryseobacterium</taxon>
    </lineage>
</organism>
<keyword evidence="2" id="KW-1185">Reference proteome</keyword>
<gene>
    <name evidence="1" type="ORF">EG339_16000</name>
</gene>
<sequence length="86" mass="9839">MLIINILSIYFKALKNLSFSTARCVFVYTNFSSFTSKDSFAFFAKRGKNCGACFLFSLKSGLRFQTHPIYSFLISKDSRIIQTLLI</sequence>
<dbReference type="Proteomes" id="UP000271193">
    <property type="component" value="Chromosome"/>
</dbReference>
<proteinExistence type="predicted"/>
<reference evidence="2" key="1">
    <citation type="submission" date="2018-11" db="EMBL/GenBank/DDBJ databases">
        <title>Proposal to divide the Flavobacteriaceae and reorganize its genera based on Amino Acid Identity values calculated from whole genome sequences.</title>
        <authorList>
            <person name="Nicholson A.C."/>
            <person name="Gulvik C.A."/>
            <person name="Whitney A.M."/>
            <person name="Humrighouse B.W."/>
            <person name="Bell M."/>
            <person name="Holmes B."/>
            <person name="Steigerwalt A.G."/>
            <person name="Villarma A."/>
            <person name="Sheth M."/>
            <person name="Batra D."/>
            <person name="Pryor J."/>
            <person name="Bernardet J.-F."/>
            <person name="Hugo C."/>
            <person name="Kampfer P."/>
            <person name="Newman J."/>
            <person name="McQuiston J.R."/>
        </authorList>
    </citation>
    <scope>NUCLEOTIDE SEQUENCE [LARGE SCALE GENOMIC DNA]</scope>
    <source>
        <strain evidence="2">G0229</strain>
    </source>
</reference>